<dbReference type="AlphaFoldDB" id="A0A1D2NFY7"/>
<organism evidence="2 3">
    <name type="scientific">Orchesella cincta</name>
    <name type="common">Springtail</name>
    <name type="synonym">Podura cincta</name>
    <dbReference type="NCBI Taxonomy" id="48709"/>
    <lineage>
        <taxon>Eukaryota</taxon>
        <taxon>Metazoa</taxon>
        <taxon>Ecdysozoa</taxon>
        <taxon>Arthropoda</taxon>
        <taxon>Hexapoda</taxon>
        <taxon>Collembola</taxon>
        <taxon>Entomobryomorpha</taxon>
        <taxon>Entomobryoidea</taxon>
        <taxon>Orchesellidae</taxon>
        <taxon>Orchesellinae</taxon>
        <taxon>Orchesella</taxon>
    </lineage>
</organism>
<accession>A0A1D2NFY7</accession>
<keyword evidence="3" id="KW-1185">Reference proteome</keyword>
<dbReference type="Proteomes" id="UP000094527">
    <property type="component" value="Unassembled WGS sequence"/>
</dbReference>
<evidence type="ECO:0000259" key="1">
    <source>
        <dbReference type="Pfam" id="PF16178"/>
    </source>
</evidence>
<sequence>MDLIIVYEDDLDFSKEQRRKTFLRNLVSEGLELEIENPDPVRRKIQDIRTHFVKIHAPWPVLTKYAEIMNMKMPIKNNNYDS</sequence>
<dbReference type="OrthoDB" id="296386at2759"/>
<gene>
    <name evidence="2" type="ORF">Ocin01_02491</name>
</gene>
<dbReference type="InterPro" id="IPR032394">
    <property type="entry name" value="Anoct_dimer"/>
</dbReference>
<reference evidence="2 3" key="1">
    <citation type="journal article" date="2016" name="Genome Biol. Evol.">
        <title>Gene Family Evolution Reflects Adaptation to Soil Environmental Stressors in the Genome of the Collembolan Orchesella cincta.</title>
        <authorList>
            <person name="Faddeeva-Vakhrusheva A."/>
            <person name="Derks M.F."/>
            <person name="Anvar S.Y."/>
            <person name="Agamennone V."/>
            <person name="Suring W."/>
            <person name="Smit S."/>
            <person name="van Straalen N.M."/>
            <person name="Roelofs D."/>
        </authorList>
    </citation>
    <scope>NUCLEOTIDE SEQUENCE [LARGE SCALE GENOMIC DNA]</scope>
    <source>
        <tissue evidence="2">Mixed pool</tissue>
    </source>
</reference>
<dbReference type="Pfam" id="PF16178">
    <property type="entry name" value="Anoct_dimer"/>
    <property type="match status" value="1"/>
</dbReference>
<feature type="domain" description="Anoctamin dimerisation" evidence="1">
    <location>
        <begin position="2"/>
        <end position="77"/>
    </location>
</feature>
<dbReference type="GO" id="GO:0046983">
    <property type="term" value="F:protein dimerization activity"/>
    <property type="evidence" value="ECO:0007669"/>
    <property type="project" value="InterPro"/>
</dbReference>
<dbReference type="EMBL" id="LJIJ01000053">
    <property type="protein sequence ID" value="ODN04171.1"/>
    <property type="molecule type" value="Genomic_DNA"/>
</dbReference>
<name>A0A1D2NFY7_ORCCI</name>
<comment type="caution">
    <text evidence="2">The sequence shown here is derived from an EMBL/GenBank/DDBJ whole genome shotgun (WGS) entry which is preliminary data.</text>
</comment>
<evidence type="ECO:0000313" key="3">
    <source>
        <dbReference type="Proteomes" id="UP000094527"/>
    </source>
</evidence>
<evidence type="ECO:0000313" key="2">
    <source>
        <dbReference type="EMBL" id="ODN04171.1"/>
    </source>
</evidence>
<proteinExistence type="predicted"/>
<protein>
    <submittedName>
        <fullName evidence="2">Anoctamin-5</fullName>
    </submittedName>
</protein>